<dbReference type="SUPFAM" id="SSF56300">
    <property type="entry name" value="Metallo-dependent phosphatases"/>
    <property type="match status" value="1"/>
</dbReference>
<gene>
    <name evidence="1" type="ORF">AGR4C_Cc100055</name>
</gene>
<dbReference type="RefSeq" id="WP_244557204.1">
    <property type="nucleotide sequence ID" value="NZ_LT009730.1"/>
</dbReference>
<evidence type="ECO:0000313" key="1">
    <source>
        <dbReference type="EMBL" id="CUX08630.1"/>
    </source>
</evidence>
<proteinExistence type="predicted"/>
<name>A0A1S7NLU8_AGRTU</name>
<dbReference type="Proteomes" id="UP000191897">
    <property type="component" value="Unassembled WGS sequence"/>
</dbReference>
<dbReference type="InterPro" id="IPR029052">
    <property type="entry name" value="Metallo-depent_PP-like"/>
</dbReference>
<reference evidence="1 2" key="1">
    <citation type="submission" date="2016-01" db="EMBL/GenBank/DDBJ databases">
        <authorList>
            <person name="Oliw E.H."/>
        </authorList>
    </citation>
    <scope>NUCLEOTIDE SEQUENCE [LARGE SCALE GENOMIC DNA]</scope>
    <source>
        <strain evidence="1 2">Kerr 14</strain>
    </source>
</reference>
<dbReference type="EMBL" id="FBWC01000002">
    <property type="protein sequence ID" value="CUX08630.1"/>
    <property type="molecule type" value="Genomic_DNA"/>
</dbReference>
<protein>
    <recommendedName>
        <fullName evidence="3">Calcineurin-like phosphoesterase domain-containing protein</fullName>
    </recommendedName>
</protein>
<evidence type="ECO:0000313" key="2">
    <source>
        <dbReference type="Proteomes" id="UP000191897"/>
    </source>
</evidence>
<accession>A0A1S7NLU8</accession>
<dbReference type="AlphaFoldDB" id="A0A1S7NLU8"/>
<sequence>MPLPTEELRRRADAYREHGTLVKAAAALGIGKSALAESVKRAAEVGLLGTDPVLPGFRISRISNTPSGTFIQQAPERGDRFEVPAGHVVKGVSALVDADGRVIQQWQKTAVEHSPIDVAAILKEAFNDVAPAEPVAAPAHVYDDLLTLTPLADWHIGLFSWHRETDTNWDLKIAESVIGSAIEDLIARTPPSANAIVLGGGDLLHSDNNENKTARSGNALQVDGRYQKVLMTACRLVVRAIDASLRRHGQVTVRILPGNHDEHASVAVAYFLLAWYRNEPRVAVDVDPSLFFWFRFGKVMIGATHGHTVKLKDMASIMAHRRAEDWGATRHRFIHGFHIHHSSKFASEGGGVISESHQTPTPQDAWHFGSGFLSGRSMQSISYHKEYGEVSRVRVAMMDAANDNEPAERRAA</sequence>
<evidence type="ECO:0008006" key="3">
    <source>
        <dbReference type="Google" id="ProtNLM"/>
    </source>
</evidence>
<organism evidence="1 2">
    <name type="scientific">Agrobacterium tumefaciens str. Kerr 14</name>
    <dbReference type="NCBI Taxonomy" id="1183424"/>
    <lineage>
        <taxon>Bacteria</taxon>
        <taxon>Pseudomonadati</taxon>
        <taxon>Pseudomonadota</taxon>
        <taxon>Alphaproteobacteria</taxon>
        <taxon>Hyphomicrobiales</taxon>
        <taxon>Rhizobiaceae</taxon>
        <taxon>Rhizobium/Agrobacterium group</taxon>
        <taxon>Agrobacterium</taxon>
        <taxon>Agrobacterium tumefaciens complex</taxon>
    </lineage>
</organism>